<dbReference type="Proteomes" id="UP000193411">
    <property type="component" value="Unassembled WGS sequence"/>
</dbReference>
<comment type="subcellular location">
    <subcellularLocation>
        <location evidence="1">Cell membrane</location>
        <topology evidence="1">Multi-pass membrane protein</topology>
    </subcellularLocation>
</comment>
<protein>
    <recommendedName>
        <fullName evidence="16">Cora-like Mg2+ transporter protein-domain-containing protein</fullName>
    </recommendedName>
</protein>
<sequence>MRAKNKFIHRHHHHHAADETSVHRVPGAAPGIDIESESIDKYFSERLVGQVNGMVVDFNAETYQIRQGLANADLCDWISKPRPDFSAVRWIHVEGMAWDVIKTVSQIHGLHPLSIEDALHLPQRVKVDNFSNHLFISLLVCRLASLTSDVAEIDVAARHRLLKQRLHPMAESGECTLLDIEADNCSMFLLDDGTLITFTHFASGFLVEPILSRLTNATTMLRSLSDASFLLNALIDSIVDHYLPITEAYADQFERLEAIVFEKPNIHIIRYLHATHADLIELKQKLLPVQTLIRNLRTMSHRVASSPTRPASGSMQRPASFIGASSTTVLPDGSTASAAASKETSSGSNAAPKVAQERLSPICKTYLSDVQDHIDTCLDHVSTLQGWAQNLTDLAFNCISYTTNENMKVLTIASVVFLPITFLAGVYGTNFTFLPELSWTFGYPLFWTACIVLVTVTLVYLKRRGFY</sequence>
<evidence type="ECO:0000256" key="4">
    <source>
        <dbReference type="ARBA" id="ARBA00022475"/>
    </source>
</evidence>
<proteinExistence type="inferred from homology"/>
<feature type="transmembrane region" description="Helical" evidence="13">
    <location>
        <begin position="441"/>
        <end position="461"/>
    </location>
</feature>
<dbReference type="OrthoDB" id="165352at2759"/>
<evidence type="ECO:0000313" key="15">
    <source>
        <dbReference type="Proteomes" id="UP000193411"/>
    </source>
</evidence>
<dbReference type="AlphaFoldDB" id="A0A1Y2I1V9"/>
<dbReference type="GO" id="GO:0050897">
    <property type="term" value="F:cobalt ion binding"/>
    <property type="evidence" value="ECO:0007669"/>
    <property type="project" value="TreeGrafter"/>
</dbReference>
<dbReference type="SUPFAM" id="SSF144083">
    <property type="entry name" value="Magnesium transport protein CorA, transmembrane region"/>
    <property type="match status" value="1"/>
</dbReference>
<dbReference type="GO" id="GO:0015095">
    <property type="term" value="F:magnesium ion transmembrane transporter activity"/>
    <property type="evidence" value="ECO:0007669"/>
    <property type="project" value="TreeGrafter"/>
</dbReference>
<dbReference type="Pfam" id="PF01544">
    <property type="entry name" value="CorA"/>
    <property type="match status" value="2"/>
</dbReference>
<evidence type="ECO:0000256" key="12">
    <source>
        <dbReference type="SAM" id="MobiDB-lite"/>
    </source>
</evidence>
<dbReference type="InterPro" id="IPR045861">
    <property type="entry name" value="CorA_cytoplasmic_dom"/>
</dbReference>
<evidence type="ECO:0000256" key="3">
    <source>
        <dbReference type="ARBA" id="ARBA00022448"/>
    </source>
</evidence>
<feature type="region of interest" description="Disordered" evidence="12">
    <location>
        <begin position="1"/>
        <end position="27"/>
    </location>
</feature>
<dbReference type="FunFam" id="1.20.58.340:FF:000004">
    <property type="entry name" value="Magnesium transport protein CorA"/>
    <property type="match status" value="1"/>
</dbReference>
<feature type="region of interest" description="Disordered" evidence="12">
    <location>
        <begin position="333"/>
        <end position="353"/>
    </location>
</feature>
<evidence type="ECO:0000256" key="1">
    <source>
        <dbReference type="ARBA" id="ARBA00004651"/>
    </source>
</evidence>
<gene>
    <name evidence="14" type="ORF">BCR44DRAFT_1101170</name>
</gene>
<dbReference type="Gene3D" id="1.20.58.340">
    <property type="entry name" value="Magnesium transport protein CorA, transmembrane region"/>
    <property type="match status" value="2"/>
</dbReference>
<dbReference type="InterPro" id="IPR002523">
    <property type="entry name" value="MgTranspt_CorA/ZnTranspt_ZntB"/>
</dbReference>
<dbReference type="SUPFAM" id="SSF143865">
    <property type="entry name" value="CorA soluble domain-like"/>
    <property type="match status" value="1"/>
</dbReference>
<comment type="caution">
    <text evidence="14">The sequence shown here is derived from an EMBL/GenBank/DDBJ whole genome shotgun (WGS) entry which is preliminary data.</text>
</comment>
<keyword evidence="9 13" id="KW-0472">Membrane</keyword>
<evidence type="ECO:0000256" key="9">
    <source>
        <dbReference type="ARBA" id="ARBA00023136"/>
    </source>
</evidence>
<dbReference type="PANTHER" id="PTHR46494">
    <property type="entry name" value="CORA FAMILY METAL ION TRANSPORTER (EUROFUNG)"/>
    <property type="match status" value="1"/>
</dbReference>
<dbReference type="STRING" id="765915.A0A1Y2I1V9"/>
<dbReference type="EMBL" id="MCFL01000002">
    <property type="protein sequence ID" value="ORZ40840.1"/>
    <property type="molecule type" value="Genomic_DNA"/>
</dbReference>
<keyword evidence="3" id="KW-0813">Transport</keyword>
<keyword evidence="5 13" id="KW-0812">Transmembrane</keyword>
<keyword evidence="4" id="KW-1003">Cell membrane</keyword>
<dbReference type="Gene3D" id="3.30.460.20">
    <property type="entry name" value="CorA soluble domain-like"/>
    <property type="match status" value="1"/>
</dbReference>
<dbReference type="PANTHER" id="PTHR46494:SF1">
    <property type="entry name" value="CORA FAMILY METAL ION TRANSPORTER (EUROFUNG)"/>
    <property type="match status" value="1"/>
</dbReference>
<dbReference type="GO" id="GO:0000287">
    <property type="term" value="F:magnesium ion binding"/>
    <property type="evidence" value="ECO:0007669"/>
    <property type="project" value="TreeGrafter"/>
</dbReference>
<dbReference type="GO" id="GO:0005886">
    <property type="term" value="C:plasma membrane"/>
    <property type="evidence" value="ECO:0007669"/>
    <property type="project" value="UniProtKB-SubCell"/>
</dbReference>
<comment type="similarity">
    <text evidence="2">Belongs to the CorA metal ion transporter (MIT) (TC 1.A.35) family.</text>
</comment>
<organism evidence="14 15">
    <name type="scientific">Catenaria anguillulae PL171</name>
    <dbReference type="NCBI Taxonomy" id="765915"/>
    <lineage>
        <taxon>Eukaryota</taxon>
        <taxon>Fungi</taxon>
        <taxon>Fungi incertae sedis</taxon>
        <taxon>Blastocladiomycota</taxon>
        <taxon>Blastocladiomycetes</taxon>
        <taxon>Blastocladiales</taxon>
        <taxon>Catenariaceae</taxon>
        <taxon>Catenaria</taxon>
    </lineage>
</organism>
<keyword evidence="15" id="KW-1185">Reference proteome</keyword>
<feature type="transmembrane region" description="Helical" evidence="13">
    <location>
        <begin position="409"/>
        <end position="429"/>
    </location>
</feature>
<evidence type="ECO:0000256" key="2">
    <source>
        <dbReference type="ARBA" id="ARBA00009765"/>
    </source>
</evidence>
<keyword evidence="8" id="KW-0406">Ion transport</keyword>
<evidence type="ECO:0000256" key="13">
    <source>
        <dbReference type="SAM" id="Phobius"/>
    </source>
</evidence>
<reference evidence="14 15" key="1">
    <citation type="submission" date="2016-07" db="EMBL/GenBank/DDBJ databases">
        <title>Pervasive Adenine N6-methylation of Active Genes in Fungi.</title>
        <authorList>
            <consortium name="DOE Joint Genome Institute"/>
            <person name="Mondo S.J."/>
            <person name="Dannebaum R.O."/>
            <person name="Kuo R.C."/>
            <person name="Labutti K."/>
            <person name="Haridas S."/>
            <person name="Kuo A."/>
            <person name="Salamov A."/>
            <person name="Ahrendt S.R."/>
            <person name="Lipzen A."/>
            <person name="Sullivan W."/>
            <person name="Andreopoulos W.B."/>
            <person name="Clum A."/>
            <person name="Lindquist E."/>
            <person name="Daum C."/>
            <person name="Ramamoorthy G.K."/>
            <person name="Gryganskyi A."/>
            <person name="Culley D."/>
            <person name="Magnuson J.K."/>
            <person name="James T.Y."/>
            <person name="O'Malley M.A."/>
            <person name="Stajich J.E."/>
            <person name="Spatafora J.W."/>
            <person name="Visel A."/>
            <person name="Grigoriev I.V."/>
        </authorList>
    </citation>
    <scope>NUCLEOTIDE SEQUENCE [LARGE SCALE GENOMIC DNA]</scope>
    <source>
        <strain evidence="14 15">PL171</strain>
    </source>
</reference>
<evidence type="ECO:0000256" key="5">
    <source>
        <dbReference type="ARBA" id="ARBA00022692"/>
    </source>
</evidence>
<comment type="function">
    <text evidence="11">Mediates influx of magnesium ions. Alternates between open and closed states. Activated by low cytoplasmic Mg(2+) levels. Inactive when cytoplasmic Mg(2+) levels are high.</text>
</comment>
<evidence type="ECO:0000256" key="8">
    <source>
        <dbReference type="ARBA" id="ARBA00023065"/>
    </source>
</evidence>
<keyword evidence="7 13" id="KW-1133">Transmembrane helix</keyword>
<evidence type="ECO:0008006" key="16">
    <source>
        <dbReference type="Google" id="ProtNLM"/>
    </source>
</evidence>
<evidence type="ECO:0000313" key="14">
    <source>
        <dbReference type="EMBL" id="ORZ40840.1"/>
    </source>
</evidence>
<comment type="catalytic activity">
    <reaction evidence="10">
        <text>Mg(2+)(in) = Mg(2+)(out)</text>
        <dbReference type="Rhea" id="RHEA:29827"/>
        <dbReference type="ChEBI" id="CHEBI:18420"/>
    </reaction>
</comment>
<name>A0A1Y2I1V9_9FUNG</name>
<evidence type="ECO:0000256" key="6">
    <source>
        <dbReference type="ARBA" id="ARBA00022842"/>
    </source>
</evidence>
<keyword evidence="6" id="KW-0460">Magnesium</keyword>
<dbReference type="GO" id="GO:0015087">
    <property type="term" value="F:cobalt ion transmembrane transporter activity"/>
    <property type="evidence" value="ECO:0007669"/>
    <property type="project" value="TreeGrafter"/>
</dbReference>
<feature type="compositionally biased region" description="Basic residues" evidence="12">
    <location>
        <begin position="1"/>
        <end position="15"/>
    </location>
</feature>
<dbReference type="InterPro" id="IPR045863">
    <property type="entry name" value="CorA_TM1_TM2"/>
</dbReference>
<accession>A0A1Y2I1V9</accession>
<evidence type="ECO:0000256" key="7">
    <source>
        <dbReference type="ARBA" id="ARBA00022989"/>
    </source>
</evidence>
<feature type="compositionally biased region" description="Low complexity" evidence="12">
    <location>
        <begin position="333"/>
        <end position="348"/>
    </location>
</feature>
<evidence type="ECO:0000256" key="10">
    <source>
        <dbReference type="ARBA" id="ARBA00034269"/>
    </source>
</evidence>
<evidence type="ECO:0000256" key="11">
    <source>
        <dbReference type="ARBA" id="ARBA00045497"/>
    </source>
</evidence>